<evidence type="ECO:0000313" key="2">
    <source>
        <dbReference type="Proteomes" id="UP000188235"/>
    </source>
</evidence>
<name>A0A1Q2D139_9ACTN</name>
<protein>
    <submittedName>
        <fullName evidence="1">Uncharacterized protein</fullName>
    </submittedName>
</protein>
<keyword evidence="2" id="KW-1185">Reference proteome</keyword>
<dbReference type="STRING" id="399497.BW733_15235"/>
<evidence type="ECO:0000313" key="1">
    <source>
        <dbReference type="EMBL" id="AQP51974.1"/>
    </source>
</evidence>
<dbReference type="EMBL" id="CP019607">
    <property type="protein sequence ID" value="AQP51974.1"/>
    <property type="molecule type" value="Genomic_DNA"/>
</dbReference>
<dbReference type="KEGG" id="tfa:BW733_15235"/>
<dbReference type="AlphaFoldDB" id="A0A1Q2D139"/>
<dbReference type="Proteomes" id="UP000188235">
    <property type="component" value="Chromosome"/>
</dbReference>
<reference evidence="1 2" key="1">
    <citation type="journal article" date="2008" name="Int. J. Syst. Evol. Microbiol.">
        <title>Tessaracoccus flavescens sp. nov., isolated from marine sediment.</title>
        <authorList>
            <person name="Lee D.W."/>
            <person name="Lee S.D."/>
        </authorList>
    </citation>
    <scope>NUCLEOTIDE SEQUENCE [LARGE SCALE GENOMIC DNA]</scope>
    <source>
        <strain evidence="1 2">SST-39T</strain>
    </source>
</reference>
<proteinExistence type="predicted"/>
<accession>A0A1Q2D139</accession>
<organism evidence="1 2">
    <name type="scientific">Tessaracoccus flavescens</name>
    <dbReference type="NCBI Taxonomy" id="399497"/>
    <lineage>
        <taxon>Bacteria</taxon>
        <taxon>Bacillati</taxon>
        <taxon>Actinomycetota</taxon>
        <taxon>Actinomycetes</taxon>
        <taxon>Propionibacteriales</taxon>
        <taxon>Propionibacteriaceae</taxon>
        <taxon>Tessaracoccus</taxon>
    </lineage>
</organism>
<sequence>MGWTLVVRVVDARERDAAADDLVAGFGAGFLVVERAAPDELFERVVVLVFRAEEEVPRDAMGVTLTHAAPADLSPTPSLHPKCRWAWGEPGRAHGRGMRRASVPAALLILSLTACQSDDGGVDPLDVPRADSGS</sequence>
<gene>
    <name evidence="1" type="ORF">BW733_15235</name>
</gene>